<evidence type="ECO:0000256" key="1">
    <source>
        <dbReference type="ARBA" id="ARBA00011980"/>
    </source>
</evidence>
<dbReference type="InterPro" id="IPR020850">
    <property type="entry name" value="GED_dom"/>
</dbReference>
<dbReference type="PROSITE" id="PS00410">
    <property type="entry name" value="G_DYNAMIN_1"/>
    <property type="match status" value="1"/>
</dbReference>
<comment type="caution">
    <text evidence="9">The sequence shown here is derived from an EMBL/GenBank/DDBJ whole genome shotgun (WGS) entry which is preliminary data.</text>
</comment>
<dbReference type="EMBL" id="JAPFFF010000005">
    <property type="protein sequence ID" value="KAK8889851.1"/>
    <property type="molecule type" value="Genomic_DNA"/>
</dbReference>
<dbReference type="PANTHER" id="PTHR11566">
    <property type="entry name" value="DYNAMIN"/>
    <property type="match status" value="1"/>
</dbReference>
<keyword evidence="10" id="KW-1185">Reference proteome</keyword>
<dbReference type="Pfam" id="PF02212">
    <property type="entry name" value="GED"/>
    <property type="match status" value="1"/>
</dbReference>
<dbReference type="PROSITE" id="PS51388">
    <property type="entry name" value="GED"/>
    <property type="match status" value="1"/>
</dbReference>
<dbReference type="Pfam" id="PF01031">
    <property type="entry name" value="Dynamin_M"/>
    <property type="match status" value="1"/>
</dbReference>
<evidence type="ECO:0000256" key="3">
    <source>
        <dbReference type="ARBA" id="ARBA00022801"/>
    </source>
</evidence>
<keyword evidence="2 6" id="KW-0547">Nucleotide-binding</keyword>
<evidence type="ECO:0000256" key="5">
    <source>
        <dbReference type="ARBA" id="ARBA00048040"/>
    </source>
</evidence>
<dbReference type="InterPro" id="IPR027417">
    <property type="entry name" value="P-loop_NTPase"/>
</dbReference>
<evidence type="ECO:0000313" key="9">
    <source>
        <dbReference type="EMBL" id="KAK8889851.1"/>
    </source>
</evidence>
<dbReference type="Proteomes" id="UP001470230">
    <property type="component" value="Unassembled WGS sequence"/>
</dbReference>
<comment type="catalytic activity">
    <reaction evidence="5">
        <text>GTP + H2O = GDP + phosphate + H(+)</text>
        <dbReference type="Rhea" id="RHEA:19669"/>
        <dbReference type="ChEBI" id="CHEBI:15377"/>
        <dbReference type="ChEBI" id="CHEBI:15378"/>
        <dbReference type="ChEBI" id="CHEBI:37565"/>
        <dbReference type="ChEBI" id="CHEBI:43474"/>
        <dbReference type="ChEBI" id="CHEBI:58189"/>
        <dbReference type="EC" id="3.6.5.5"/>
    </reaction>
</comment>
<dbReference type="InterPro" id="IPR030381">
    <property type="entry name" value="G_DYNAMIN_dom"/>
</dbReference>
<dbReference type="Gene3D" id="1.20.120.1240">
    <property type="entry name" value="Dynamin, middle domain"/>
    <property type="match status" value="1"/>
</dbReference>
<feature type="domain" description="Dynamin-type G" evidence="8">
    <location>
        <begin position="22"/>
        <end position="292"/>
    </location>
</feature>
<dbReference type="InterPro" id="IPR019762">
    <property type="entry name" value="Dynamin_GTPase_CS"/>
</dbReference>
<dbReference type="SUPFAM" id="SSF52540">
    <property type="entry name" value="P-loop containing nucleoside triphosphate hydrolases"/>
    <property type="match status" value="1"/>
</dbReference>
<dbReference type="SMART" id="SM00302">
    <property type="entry name" value="GED"/>
    <property type="match status" value="1"/>
</dbReference>
<evidence type="ECO:0000256" key="6">
    <source>
        <dbReference type="RuleBase" id="RU003932"/>
    </source>
</evidence>
<organism evidence="9 10">
    <name type="scientific">Tritrichomonas musculus</name>
    <dbReference type="NCBI Taxonomy" id="1915356"/>
    <lineage>
        <taxon>Eukaryota</taxon>
        <taxon>Metamonada</taxon>
        <taxon>Parabasalia</taxon>
        <taxon>Tritrichomonadida</taxon>
        <taxon>Tritrichomonadidae</taxon>
        <taxon>Tritrichomonas</taxon>
    </lineage>
</organism>
<evidence type="ECO:0000256" key="4">
    <source>
        <dbReference type="ARBA" id="ARBA00023134"/>
    </source>
</evidence>
<reference evidence="9 10" key="1">
    <citation type="submission" date="2024-04" db="EMBL/GenBank/DDBJ databases">
        <title>Tritrichomonas musculus Genome.</title>
        <authorList>
            <person name="Alves-Ferreira E."/>
            <person name="Grigg M."/>
            <person name="Lorenzi H."/>
            <person name="Galac M."/>
        </authorList>
    </citation>
    <scope>NUCLEOTIDE SEQUENCE [LARGE SCALE GENOMIC DNA]</scope>
    <source>
        <strain evidence="9 10">EAF2021</strain>
    </source>
</reference>
<accession>A0ABR2KGI9</accession>
<feature type="domain" description="GED" evidence="7">
    <location>
        <begin position="506"/>
        <end position="593"/>
    </location>
</feature>
<evidence type="ECO:0000313" key="10">
    <source>
        <dbReference type="Proteomes" id="UP001470230"/>
    </source>
</evidence>
<dbReference type="PRINTS" id="PR00195">
    <property type="entry name" value="DYNAMIN"/>
</dbReference>
<keyword evidence="4 6" id="KW-0342">GTP-binding</keyword>
<evidence type="ECO:0000256" key="2">
    <source>
        <dbReference type="ARBA" id="ARBA00022741"/>
    </source>
</evidence>
<dbReference type="InterPro" id="IPR000375">
    <property type="entry name" value="Dynamin_stalk"/>
</dbReference>
<evidence type="ECO:0000259" key="8">
    <source>
        <dbReference type="PROSITE" id="PS51718"/>
    </source>
</evidence>
<sequence>MEALIPVLNKLQDVFARVGNDAIALPQIVVVGSQSSGKSSVLESIVQKDFLPRGSGIVTRRPLILQLIHSKETDKPNEWAEFLHIPNKRFTNYHEVSNEIVEETKRVCGDTGISDLPINLKVHSPTVLNLTLVDLPGLTKVATEGQSADLPQLIHNMVLKFVKPKNAIILAVIPANSDLANADSLLMAKQVDPNGVRTIGVLTKLDIMDKGTNAREILLNKVYPLTLGYIGVVNRSQKDINENKPMKKVLEEEHRFFVTHPDYRDLADSNGYPYLTQTLNQILMKHIKDNLPSVHNEINELLRRKERELQGYGESFGDTIEEQQMYIYRIIEHYLEIYNGLLLGTSDELRMNGLDGGQYLMDHLVYEFPNKLRQIPAATTLDKTMVLKMIEANSGIQRSLFFPEASFHRLVKDYCEKMRQPAIEAAEIVHHRMMELHQNVHLNELDRFPKAKLALAQAISDISKETVDECIIFVNQLVDIQGVYVDPSFKDKVSKGFEAKSVQSNVELLLDLVDQYFNICKNQLADAVPKAVHRIIIKQSTEKMRYELFKRLVVKPDLAEDPDIAVRRKRCNDLINALKEASSILNEVRMTHI</sequence>
<dbReference type="Gene3D" id="3.40.50.300">
    <property type="entry name" value="P-loop containing nucleotide triphosphate hydrolases"/>
    <property type="match status" value="1"/>
</dbReference>
<protein>
    <recommendedName>
        <fullName evidence="1">dynamin GTPase</fullName>
        <ecNumber evidence="1">3.6.5.5</ecNumber>
    </recommendedName>
</protein>
<gene>
    <name evidence="9" type="ORF">M9Y10_034605</name>
</gene>
<proteinExistence type="inferred from homology"/>
<dbReference type="InterPro" id="IPR001401">
    <property type="entry name" value="Dynamin_GTPase"/>
</dbReference>
<dbReference type="PROSITE" id="PS51718">
    <property type="entry name" value="G_DYNAMIN_2"/>
    <property type="match status" value="1"/>
</dbReference>
<dbReference type="CDD" id="cd08771">
    <property type="entry name" value="DLP_1"/>
    <property type="match status" value="1"/>
</dbReference>
<evidence type="ECO:0000259" key="7">
    <source>
        <dbReference type="PROSITE" id="PS51388"/>
    </source>
</evidence>
<dbReference type="PANTHER" id="PTHR11566:SF212">
    <property type="entry name" value="DYNAMIN"/>
    <property type="match status" value="1"/>
</dbReference>
<dbReference type="Pfam" id="PF00350">
    <property type="entry name" value="Dynamin_N"/>
    <property type="match status" value="1"/>
</dbReference>
<dbReference type="InterPro" id="IPR022812">
    <property type="entry name" value="Dynamin"/>
</dbReference>
<dbReference type="SMART" id="SM00053">
    <property type="entry name" value="DYNc"/>
    <property type="match status" value="1"/>
</dbReference>
<dbReference type="EC" id="3.6.5.5" evidence="1"/>
<keyword evidence="3" id="KW-0378">Hydrolase</keyword>
<name>A0ABR2KGI9_9EUKA</name>
<dbReference type="InterPro" id="IPR003130">
    <property type="entry name" value="GED"/>
</dbReference>
<comment type="similarity">
    <text evidence="6">Belongs to the TRAFAC class dynamin-like GTPase superfamily. Dynamin/Fzo/YdjA family.</text>
</comment>
<dbReference type="InterPro" id="IPR045063">
    <property type="entry name" value="Dynamin_N"/>
</dbReference>